<dbReference type="InterPro" id="IPR036237">
    <property type="entry name" value="Xyl_isomerase-like_sf"/>
</dbReference>
<protein>
    <submittedName>
        <fullName evidence="2">TIM barrel protein</fullName>
    </submittedName>
</protein>
<feature type="domain" description="Xylose isomerase-like TIM barrel" evidence="1">
    <location>
        <begin position="85"/>
        <end position="252"/>
    </location>
</feature>
<dbReference type="PANTHER" id="PTHR12110">
    <property type="entry name" value="HYDROXYPYRUVATE ISOMERASE"/>
    <property type="match status" value="1"/>
</dbReference>
<dbReference type="EMBL" id="WMIG01000012">
    <property type="protein sequence ID" value="MTH60986.1"/>
    <property type="molecule type" value="Genomic_DNA"/>
</dbReference>
<dbReference type="AlphaFoldDB" id="A0A844HM94"/>
<evidence type="ECO:0000259" key="1">
    <source>
        <dbReference type="Pfam" id="PF01261"/>
    </source>
</evidence>
<proteinExistence type="predicted"/>
<comment type="caution">
    <text evidence="2">The sequence shown here is derived from an EMBL/GenBank/DDBJ whole genome shotgun (WGS) entry which is preliminary data.</text>
</comment>
<reference evidence="2 3" key="1">
    <citation type="submission" date="2019-11" db="EMBL/GenBank/DDBJ databases">
        <authorList>
            <person name="Dong K."/>
        </authorList>
    </citation>
    <scope>NUCLEOTIDE SEQUENCE [LARGE SCALE GENOMIC DNA]</scope>
    <source>
        <strain evidence="2 3">NBRC 112902</strain>
    </source>
</reference>
<organism evidence="2 3">
    <name type="scientific">Paracoccus litorisediminis</name>
    <dbReference type="NCBI Taxonomy" id="2006130"/>
    <lineage>
        <taxon>Bacteria</taxon>
        <taxon>Pseudomonadati</taxon>
        <taxon>Pseudomonadota</taxon>
        <taxon>Alphaproteobacteria</taxon>
        <taxon>Rhodobacterales</taxon>
        <taxon>Paracoccaceae</taxon>
        <taxon>Paracoccus</taxon>
    </lineage>
</organism>
<dbReference type="PANTHER" id="PTHR12110:SF53">
    <property type="entry name" value="BLR5974 PROTEIN"/>
    <property type="match status" value="1"/>
</dbReference>
<accession>A0A844HM94</accession>
<dbReference type="InterPro" id="IPR050312">
    <property type="entry name" value="IolE/XylAMocC-like"/>
</dbReference>
<dbReference type="OrthoDB" id="8421472at2"/>
<dbReference type="Proteomes" id="UP000449846">
    <property type="component" value="Unassembled WGS sequence"/>
</dbReference>
<dbReference type="InterPro" id="IPR013022">
    <property type="entry name" value="Xyl_isomerase-like_TIM-brl"/>
</dbReference>
<evidence type="ECO:0000313" key="2">
    <source>
        <dbReference type="EMBL" id="MTH60986.1"/>
    </source>
</evidence>
<dbReference type="RefSeq" id="WP_155040928.1">
    <property type="nucleotide sequence ID" value="NZ_JBHGCD010000021.1"/>
</dbReference>
<keyword evidence="3" id="KW-1185">Reference proteome</keyword>
<evidence type="ECO:0000313" key="3">
    <source>
        <dbReference type="Proteomes" id="UP000449846"/>
    </source>
</evidence>
<dbReference type="Pfam" id="PF01261">
    <property type="entry name" value="AP_endonuc_2"/>
    <property type="match status" value="1"/>
</dbReference>
<gene>
    <name evidence="2" type="ORF">GL300_17380</name>
</gene>
<name>A0A844HM94_9RHOB</name>
<dbReference type="Gene3D" id="3.20.20.150">
    <property type="entry name" value="Divalent-metal-dependent TIM barrel enzymes"/>
    <property type="match status" value="1"/>
</dbReference>
<sequence>MSAIQNQFAALLRQNAKGASPPVLTPDLARKLTQRLDGIRLFAHGYTLLTNLTHGRATPWDLLDFAWRHELQGVCLHVLDGGRNSLSGMDDQARQAFGRRAREYGLDLHLEISSTLRPDLDQAVAIALATGSSNIRVYSRYEGLLSEVMARIATDLRYISELADRHGLNFDFEQHEELKSHEIATLLRRINHPRLNALFDFGNMINANEHPLPALQAMAPFIRQVHLKGVRIVPQGKGTGHYGVLQGSAQDDLPGPRMFYELLMLGEDAPQVIAFALEQENHYAAPAFRMSDEADDPFIPYREMSDTALPPGHTLDSMMAAEHRWLENQLAYMRGLIRELRLLAALVLAEAEQPCKPHALVGDQQ</sequence>
<dbReference type="SUPFAM" id="SSF51658">
    <property type="entry name" value="Xylose isomerase-like"/>
    <property type="match status" value="1"/>
</dbReference>